<gene>
    <name evidence="2" type="primary">EMI1</name>
    <name evidence="2" type="ORF">LHYA1_G005015</name>
</gene>
<keyword evidence="3" id="KW-1185">Reference proteome</keyword>
<accession>A0A8H8R0A8</accession>
<dbReference type="PANTHER" id="PTHR28052:SF1">
    <property type="entry name" value="UPF0545 PROTEIN C22ORF39"/>
    <property type="match status" value="1"/>
</dbReference>
<proteinExistence type="predicted"/>
<organism evidence="2 3">
    <name type="scientific">Lachnellula hyalina</name>
    <dbReference type="NCBI Taxonomy" id="1316788"/>
    <lineage>
        <taxon>Eukaryota</taxon>
        <taxon>Fungi</taxon>
        <taxon>Dikarya</taxon>
        <taxon>Ascomycota</taxon>
        <taxon>Pezizomycotina</taxon>
        <taxon>Leotiomycetes</taxon>
        <taxon>Helotiales</taxon>
        <taxon>Lachnaceae</taxon>
        <taxon>Lachnellula</taxon>
    </lineage>
</organism>
<dbReference type="OrthoDB" id="2017405at2759"/>
<feature type="region of interest" description="Disordered" evidence="1">
    <location>
        <begin position="100"/>
        <end position="134"/>
    </location>
</feature>
<dbReference type="InterPro" id="IPR021475">
    <property type="entry name" value="Pants/Emi1-like"/>
</dbReference>
<dbReference type="Pfam" id="PF11326">
    <property type="entry name" value="PANTS-like"/>
    <property type="match status" value="1"/>
</dbReference>
<evidence type="ECO:0000256" key="1">
    <source>
        <dbReference type="SAM" id="MobiDB-lite"/>
    </source>
</evidence>
<dbReference type="PANTHER" id="PTHR28052">
    <property type="entry name" value="UPF0545 PROTEIN C22ORF39"/>
    <property type="match status" value="1"/>
</dbReference>
<reference evidence="2 3" key="1">
    <citation type="submission" date="2018-05" db="EMBL/GenBank/DDBJ databases">
        <title>Genome sequencing and assembly of the regulated plant pathogen Lachnellula willkommii and related sister species for the development of diagnostic species identification markers.</title>
        <authorList>
            <person name="Giroux E."/>
            <person name="Bilodeau G."/>
        </authorList>
    </citation>
    <scope>NUCLEOTIDE SEQUENCE [LARGE SCALE GENOMIC DNA]</scope>
    <source>
        <strain evidence="2 3">CBS 185.66</strain>
    </source>
</reference>
<sequence>MCVEISRNQEHGMGSHARHAELKHRILQPHQSLSQHFKMGWLWTTPTPASTSTTPSPIFPPDQKDNGPPPLPQPAPEAASSKPLSSDEIADKELNSFLQELSADTRPSSTKYSRIGRSTPQTSSPTSQALSNAPISEQLLPTTMSCREAFDSAFYCNSFGGKFQDIYRSGSLQPCSEHWSKFWFCMRTRQWSGPEKEEAIRGYYRKVEAKKYAEGSSEDLWKSREQKVPVDTAFKVKFEPFPGESDEEWNRLEREHREAEKKRLLGHT</sequence>
<protein>
    <submittedName>
        <fullName evidence="2">Early meiotic induction protein</fullName>
    </submittedName>
</protein>
<feature type="compositionally biased region" description="Low complexity" evidence="1">
    <location>
        <begin position="118"/>
        <end position="128"/>
    </location>
</feature>
<dbReference type="AlphaFoldDB" id="A0A8H8R0A8"/>
<name>A0A8H8R0A8_9HELO</name>
<dbReference type="Proteomes" id="UP000431533">
    <property type="component" value="Unassembled WGS sequence"/>
</dbReference>
<dbReference type="EMBL" id="QGMH01000080">
    <property type="protein sequence ID" value="TVY25988.1"/>
    <property type="molecule type" value="Genomic_DNA"/>
</dbReference>
<dbReference type="RefSeq" id="XP_031004776.1">
    <property type="nucleotide sequence ID" value="XM_031149965.1"/>
</dbReference>
<dbReference type="GeneID" id="41985213"/>
<evidence type="ECO:0000313" key="2">
    <source>
        <dbReference type="EMBL" id="TVY25988.1"/>
    </source>
</evidence>
<evidence type="ECO:0000313" key="3">
    <source>
        <dbReference type="Proteomes" id="UP000431533"/>
    </source>
</evidence>
<feature type="region of interest" description="Disordered" evidence="1">
    <location>
        <begin position="241"/>
        <end position="268"/>
    </location>
</feature>
<feature type="compositionally biased region" description="Basic and acidic residues" evidence="1">
    <location>
        <begin position="248"/>
        <end position="268"/>
    </location>
</feature>
<comment type="caution">
    <text evidence="2">The sequence shown here is derived from an EMBL/GenBank/DDBJ whole genome shotgun (WGS) entry which is preliminary data.</text>
</comment>
<feature type="region of interest" description="Disordered" evidence="1">
    <location>
        <begin position="48"/>
        <end position="86"/>
    </location>
</feature>